<dbReference type="Pfam" id="PF19578">
    <property type="entry name" value="DUF6090"/>
    <property type="match status" value="1"/>
</dbReference>
<dbReference type="Proteomes" id="UP001253545">
    <property type="component" value="Unassembled WGS sequence"/>
</dbReference>
<feature type="transmembrane region" description="Helical" evidence="1">
    <location>
        <begin position="15"/>
        <end position="35"/>
    </location>
</feature>
<keyword evidence="1" id="KW-0812">Transmembrane</keyword>
<evidence type="ECO:0000313" key="2">
    <source>
        <dbReference type="EMBL" id="MDT0595261.1"/>
    </source>
</evidence>
<keyword evidence="1" id="KW-0472">Membrane</keyword>
<gene>
    <name evidence="2" type="ORF">RM552_10430</name>
</gene>
<sequence length="250" mass="28218">MLLRSISKHVKDQNWFAVVLDFLIVVVGILIAFQITSWNESRQDRDAEQRYLAELARDLEADIAEIQAAKKLSLSSLAISELVLEISAPGYKRPSFWPAIEEVVAPQESLLSYPYSALVTRPYLISTNSTFEELIQSGSISVLTNRTLVSDLTKFYKDLRENTNDEKALHNQTNITMNYFSDLGIGLGDSATLETLQALAIKDTRFLGRVKSIAFFSNWQYLRLNRIESDANALLSTVNAERDNKHEAPK</sequence>
<dbReference type="InterPro" id="IPR045749">
    <property type="entry name" value="DUF6090"/>
</dbReference>
<accession>A0ABU2ZRJ5</accession>
<evidence type="ECO:0000256" key="1">
    <source>
        <dbReference type="SAM" id="Phobius"/>
    </source>
</evidence>
<dbReference type="EMBL" id="JAVRHX010000002">
    <property type="protein sequence ID" value="MDT0595261.1"/>
    <property type="molecule type" value="Genomic_DNA"/>
</dbReference>
<protein>
    <submittedName>
        <fullName evidence="2">DUF6090 family protein</fullName>
    </submittedName>
</protein>
<dbReference type="RefSeq" id="WP_311368772.1">
    <property type="nucleotide sequence ID" value="NZ_JAVRHX010000002.1"/>
</dbReference>
<evidence type="ECO:0000313" key="3">
    <source>
        <dbReference type="Proteomes" id="UP001253545"/>
    </source>
</evidence>
<name>A0ABU2ZRJ5_9ALTE</name>
<keyword evidence="1" id="KW-1133">Transmembrane helix</keyword>
<keyword evidence="3" id="KW-1185">Reference proteome</keyword>
<reference evidence="2 3" key="1">
    <citation type="submission" date="2023-09" db="EMBL/GenBank/DDBJ databases">
        <authorList>
            <person name="Rey-Velasco X."/>
        </authorList>
    </citation>
    <scope>NUCLEOTIDE SEQUENCE [LARGE SCALE GENOMIC DNA]</scope>
    <source>
        <strain evidence="2 3">P117</strain>
    </source>
</reference>
<organism evidence="2 3">
    <name type="scientific">Glaciecola petra</name>
    <dbReference type="NCBI Taxonomy" id="3075602"/>
    <lineage>
        <taxon>Bacteria</taxon>
        <taxon>Pseudomonadati</taxon>
        <taxon>Pseudomonadota</taxon>
        <taxon>Gammaproteobacteria</taxon>
        <taxon>Alteromonadales</taxon>
        <taxon>Alteromonadaceae</taxon>
        <taxon>Glaciecola</taxon>
    </lineage>
</organism>
<proteinExistence type="predicted"/>
<comment type="caution">
    <text evidence="2">The sequence shown here is derived from an EMBL/GenBank/DDBJ whole genome shotgun (WGS) entry which is preliminary data.</text>
</comment>